<gene>
    <name evidence="2" type="ORF">HOLleu_01089</name>
</gene>
<feature type="compositionally biased region" description="Polar residues" evidence="1">
    <location>
        <begin position="85"/>
        <end position="102"/>
    </location>
</feature>
<comment type="caution">
    <text evidence="2">The sequence shown here is derived from an EMBL/GenBank/DDBJ whole genome shotgun (WGS) entry which is preliminary data.</text>
</comment>
<feature type="region of interest" description="Disordered" evidence="1">
    <location>
        <begin position="122"/>
        <end position="141"/>
    </location>
</feature>
<feature type="region of interest" description="Disordered" evidence="1">
    <location>
        <begin position="181"/>
        <end position="239"/>
    </location>
</feature>
<reference evidence="2" key="1">
    <citation type="submission" date="2021-10" db="EMBL/GenBank/DDBJ databases">
        <title>Tropical sea cucumber genome reveals ecological adaptation and Cuvierian tubules defense mechanism.</title>
        <authorList>
            <person name="Chen T."/>
        </authorList>
    </citation>
    <scope>NUCLEOTIDE SEQUENCE</scope>
    <source>
        <strain evidence="2">Nanhai2018</strain>
        <tissue evidence="2">Muscle</tissue>
    </source>
</reference>
<accession>A0A9Q1CPH9</accession>
<keyword evidence="3" id="KW-1185">Reference proteome</keyword>
<name>A0A9Q1CPH9_HOLLE</name>
<evidence type="ECO:0000313" key="2">
    <source>
        <dbReference type="EMBL" id="KAJ8048681.1"/>
    </source>
</evidence>
<sequence>MHSVCDCQQHQNAKLLVSVKPGIKDYRDLMAKMVCNLENRYCVMLSCENCPGKAALHDHLLQFFAEHEIDMDDTVGTIGLDQVATPDSTPVSSVTGESEPRFSSPNFHRFGWCPQRIQVGRGVNSGQGKIEPSTTHEATPGREATLGLEATPGHEFVSPSPPQVRREVLDLANLFDEEPNTSVKVPLPVGVSKSSSETSSPSVSDRFRQSLTSSSSTPSLSTGSLYSPSEQEIGFRKHE</sequence>
<organism evidence="2 3">
    <name type="scientific">Holothuria leucospilota</name>
    <name type="common">Black long sea cucumber</name>
    <name type="synonym">Mertensiothuria leucospilota</name>
    <dbReference type="NCBI Taxonomy" id="206669"/>
    <lineage>
        <taxon>Eukaryota</taxon>
        <taxon>Metazoa</taxon>
        <taxon>Echinodermata</taxon>
        <taxon>Eleutherozoa</taxon>
        <taxon>Echinozoa</taxon>
        <taxon>Holothuroidea</taxon>
        <taxon>Aspidochirotacea</taxon>
        <taxon>Aspidochirotida</taxon>
        <taxon>Holothuriidae</taxon>
        <taxon>Holothuria</taxon>
    </lineage>
</organism>
<proteinExistence type="predicted"/>
<evidence type="ECO:0000256" key="1">
    <source>
        <dbReference type="SAM" id="MobiDB-lite"/>
    </source>
</evidence>
<dbReference type="OrthoDB" id="7694994at2759"/>
<evidence type="ECO:0000313" key="3">
    <source>
        <dbReference type="Proteomes" id="UP001152320"/>
    </source>
</evidence>
<dbReference type="EMBL" id="JAIZAY010000001">
    <property type="protein sequence ID" value="KAJ8048681.1"/>
    <property type="molecule type" value="Genomic_DNA"/>
</dbReference>
<dbReference type="AlphaFoldDB" id="A0A9Q1CPH9"/>
<dbReference type="Proteomes" id="UP001152320">
    <property type="component" value="Chromosome 1"/>
</dbReference>
<feature type="compositionally biased region" description="Polar residues" evidence="1">
    <location>
        <begin position="124"/>
        <end position="137"/>
    </location>
</feature>
<protein>
    <submittedName>
        <fullName evidence="2">Uncharacterized protein</fullName>
    </submittedName>
</protein>
<feature type="region of interest" description="Disordered" evidence="1">
    <location>
        <begin position="83"/>
        <end position="102"/>
    </location>
</feature>
<feature type="compositionally biased region" description="Low complexity" evidence="1">
    <location>
        <begin position="189"/>
        <end position="229"/>
    </location>
</feature>